<dbReference type="Proteomes" id="UP000308600">
    <property type="component" value="Unassembled WGS sequence"/>
</dbReference>
<evidence type="ECO:0000313" key="2">
    <source>
        <dbReference type="Proteomes" id="UP000308600"/>
    </source>
</evidence>
<name>A0ACD3AYB9_9AGAR</name>
<proteinExistence type="predicted"/>
<accession>A0ACD3AYB9</accession>
<dbReference type="EMBL" id="ML208314">
    <property type="protein sequence ID" value="TFK70351.1"/>
    <property type="molecule type" value="Genomic_DNA"/>
</dbReference>
<organism evidence="1 2">
    <name type="scientific">Pluteus cervinus</name>
    <dbReference type="NCBI Taxonomy" id="181527"/>
    <lineage>
        <taxon>Eukaryota</taxon>
        <taxon>Fungi</taxon>
        <taxon>Dikarya</taxon>
        <taxon>Basidiomycota</taxon>
        <taxon>Agaricomycotina</taxon>
        <taxon>Agaricomycetes</taxon>
        <taxon>Agaricomycetidae</taxon>
        <taxon>Agaricales</taxon>
        <taxon>Pluteineae</taxon>
        <taxon>Pluteaceae</taxon>
        <taxon>Pluteus</taxon>
    </lineage>
</organism>
<protein>
    <submittedName>
        <fullName evidence="1">Uncharacterized protein</fullName>
    </submittedName>
</protein>
<evidence type="ECO:0000313" key="1">
    <source>
        <dbReference type="EMBL" id="TFK70351.1"/>
    </source>
</evidence>
<sequence>MVFTISFVTWTGLNISLPVCAAIATLFRVIYHSIHQRFSYDDYAASFALASIITLFISVWMQLHSTATPQTLVDIQSTLGWFWTTHLTFLCVVWASRVSLSFSITRLSREGTGTQRVLMFCTIIMGGFFPLALGQLLWVCGRQKHWIPVAMVQCRLGHTGVFLAIGADIISNLYLIVAPIYLFRDLNMPARQRKLNVTVFFSSGLCLVTGILYGLALLFADEIGPQHELITTLAANLEASVTLLMSNLLVLRSYIYRLISSEDPEAGLSALSFKTVTTSMFRKSQVPIETGSMDTVSAHYSTWTGGSSFSSRNLGHMSTFDSRSSGSSSTIVVVMEPLAVAPQTTSLCTLYSV</sequence>
<keyword evidence="2" id="KW-1185">Reference proteome</keyword>
<reference evidence="1 2" key="1">
    <citation type="journal article" date="2019" name="Nat. Ecol. Evol.">
        <title>Megaphylogeny resolves global patterns of mushroom evolution.</title>
        <authorList>
            <person name="Varga T."/>
            <person name="Krizsan K."/>
            <person name="Foldi C."/>
            <person name="Dima B."/>
            <person name="Sanchez-Garcia M."/>
            <person name="Sanchez-Ramirez S."/>
            <person name="Szollosi G.J."/>
            <person name="Szarkandi J.G."/>
            <person name="Papp V."/>
            <person name="Albert L."/>
            <person name="Andreopoulos W."/>
            <person name="Angelini C."/>
            <person name="Antonin V."/>
            <person name="Barry K.W."/>
            <person name="Bougher N.L."/>
            <person name="Buchanan P."/>
            <person name="Buyck B."/>
            <person name="Bense V."/>
            <person name="Catcheside P."/>
            <person name="Chovatia M."/>
            <person name="Cooper J."/>
            <person name="Damon W."/>
            <person name="Desjardin D."/>
            <person name="Finy P."/>
            <person name="Geml J."/>
            <person name="Haridas S."/>
            <person name="Hughes K."/>
            <person name="Justo A."/>
            <person name="Karasinski D."/>
            <person name="Kautmanova I."/>
            <person name="Kiss B."/>
            <person name="Kocsube S."/>
            <person name="Kotiranta H."/>
            <person name="LaButti K.M."/>
            <person name="Lechner B.E."/>
            <person name="Liimatainen K."/>
            <person name="Lipzen A."/>
            <person name="Lukacs Z."/>
            <person name="Mihaltcheva S."/>
            <person name="Morgado L.N."/>
            <person name="Niskanen T."/>
            <person name="Noordeloos M.E."/>
            <person name="Ohm R.A."/>
            <person name="Ortiz-Santana B."/>
            <person name="Ovrebo C."/>
            <person name="Racz N."/>
            <person name="Riley R."/>
            <person name="Savchenko A."/>
            <person name="Shiryaev A."/>
            <person name="Soop K."/>
            <person name="Spirin V."/>
            <person name="Szebenyi C."/>
            <person name="Tomsovsky M."/>
            <person name="Tulloss R.E."/>
            <person name="Uehling J."/>
            <person name="Grigoriev I.V."/>
            <person name="Vagvolgyi C."/>
            <person name="Papp T."/>
            <person name="Martin F.M."/>
            <person name="Miettinen O."/>
            <person name="Hibbett D.S."/>
            <person name="Nagy L.G."/>
        </authorList>
    </citation>
    <scope>NUCLEOTIDE SEQUENCE [LARGE SCALE GENOMIC DNA]</scope>
    <source>
        <strain evidence="1 2">NL-1719</strain>
    </source>
</reference>
<gene>
    <name evidence="1" type="ORF">BDN72DRAFT_896481</name>
</gene>